<dbReference type="PANTHER" id="PTHR11042">
    <property type="entry name" value="EUKARYOTIC TRANSLATION INITIATION FACTOR 2-ALPHA KINASE EIF2-ALPHA KINASE -RELATED"/>
    <property type="match status" value="1"/>
</dbReference>
<evidence type="ECO:0000259" key="9">
    <source>
        <dbReference type="PROSITE" id="PS50011"/>
    </source>
</evidence>
<dbReference type="GO" id="GO:0005634">
    <property type="term" value="C:nucleus"/>
    <property type="evidence" value="ECO:0007669"/>
    <property type="project" value="TreeGrafter"/>
</dbReference>
<reference evidence="10 11" key="1">
    <citation type="journal article" date="2012" name="Genome Biol.">
        <title>Genome and low-iron response of an oceanic diatom adapted to chronic iron limitation.</title>
        <authorList>
            <person name="Lommer M."/>
            <person name="Specht M."/>
            <person name="Roy A.S."/>
            <person name="Kraemer L."/>
            <person name="Andreson R."/>
            <person name="Gutowska M.A."/>
            <person name="Wolf J."/>
            <person name="Bergner S.V."/>
            <person name="Schilhabel M.B."/>
            <person name="Klostermeier U.C."/>
            <person name="Beiko R.G."/>
            <person name="Rosenstiel P."/>
            <person name="Hippler M."/>
            <person name="Laroche J."/>
        </authorList>
    </citation>
    <scope>NUCLEOTIDE SEQUENCE [LARGE SCALE GENOMIC DNA]</scope>
    <source>
        <strain evidence="10 11">CCMP1005</strain>
    </source>
</reference>
<keyword evidence="3" id="KW-0808">Transferase</keyword>
<feature type="domain" description="Protein kinase" evidence="9">
    <location>
        <begin position="1"/>
        <end position="196"/>
    </location>
</feature>
<evidence type="ECO:0000256" key="5">
    <source>
        <dbReference type="ARBA" id="ARBA00022777"/>
    </source>
</evidence>
<evidence type="ECO:0000256" key="3">
    <source>
        <dbReference type="ARBA" id="ARBA00022679"/>
    </source>
</evidence>
<dbReference type="GO" id="GO:0004694">
    <property type="term" value="F:eukaryotic translation initiation factor 2alpha kinase activity"/>
    <property type="evidence" value="ECO:0007669"/>
    <property type="project" value="TreeGrafter"/>
</dbReference>
<evidence type="ECO:0000256" key="4">
    <source>
        <dbReference type="ARBA" id="ARBA00022741"/>
    </source>
</evidence>
<dbReference type="EC" id="2.7.11.1" evidence="1"/>
<keyword evidence="7" id="KW-0652">Protein synthesis inhibitor</keyword>
<evidence type="ECO:0000313" key="10">
    <source>
        <dbReference type="EMBL" id="EJK66686.1"/>
    </source>
</evidence>
<dbReference type="GO" id="GO:0005737">
    <property type="term" value="C:cytoplasm"/>
    <property type="evidence" value="ECO:0007669"/>
    <property type="project" value="TreeGrafter"/>
</dbReference>
<dbReference type="AlphaFoldDB" id="K0T0B3"/>
<evidence type="ECO:0000256" key="7">
    <source>
        <dbReference type="ARBA" id="ARBA00023193"/>
    </source>
</evidence>
<proteinExistence type="predicted"/>
<dbReference type="InterPro" id="IPR000719">
    <property type="entry name" value="Prot_kinase_dom"/>
</dbReference>
<keyword evidence="5" id="KW-0418">Kinase</keyword>
<keyword evidence="11" id="KW-1185">Reference proteome</keyword>
<accession>K0T0B3</accession>
<dbReference type="GO" id="GO:0017148">
    <property type="term" value="P:negative regulation of translation"/>
    <property type="evidence" value="ECO:0007669"/>
    <property type="project" value="UniProtKB-KW"/>
</dbReference>
<protein>
    <recommendedName>
        <fullName evidence="1">non-specific serine/threonine protein kinase</fullName>
        <ecNumber evidence="1">2.7.11.1</ecNumber>
    </recommendedName>
</protein>
<dbReference type="PROSITE" id="PS50011">
    <property type="entry name" value="PROTEIN_KINASE_DOM"/>
    <property type="match status" value="1"/>
</dbReference>
<evidence type="ECO:0000256" key="6">
    <source>
        <dbReference type="ARBA" id="ARBA00022840"/>
    </source>
</evidence>
<evidence type="ECO:0000256" key="1">
    <source>
        <dbReference type="ARBA" id="ARBA00012513"/>
    </source>
</evidence>
<dbReference type="SMART" id="SM00220">
    <property type="entry name" value="S_TKc"/>
    <property type="match status" value="1"/>
</dbReference>
<feature type="region of interest" description="Disordered" evidence="8">
    <location>
        <begin position="70"/>
        <end position="114"/>
    </location>
</feature>
<dbReference type="SUPFAM" id="SSF56112">
    <property type="entry name" value="Protein kinase-like (PK-like)"/>
    <property type="match status" value="1"/>
</dbReference>
<sequence>MLFHWSCCFSPVSPGGSSGEDRSLCMSSFHIVPEPNRFSRLRSQGDLKPQNCFIDDAGIVKVGDFGLSRSNVSPGDGTPEDEADAGPSPPSADVDPENTAGVGTRAYSSPEQIEGSNYDASTDIYSLGIILFELLYPMYTSMERYKEFAAIRRRTFPPYWTNNVQRAFPSLHLVLLAMLSHDASERPSASSVHDHVEGLLGEYTIQSLDRSWARGNEALLLRVEADETDGVLPTAIRLIREAAGADVILQYGLRGKAGKAIMEFALRIPTSPHGDAVEEVTEILAEHGMSVRRITTLV</sequence>
<dbReference type="GO" id="GO:0005524">
    <property type="term" value="F:ATP binding"/>
    <property type="evidence" value="ECO:0007669"/>
    <property type="project" value="UniProtKB-KW"/>
</dbReference>
<comment type="caution">
    <text evidence="10">The sequence shown here is derived from an EMBL/GenBank/DDBJ whole genome shotgun (WGS) entry which is preliminary data.</text>
</comment>
<dbReference type="InterPro" id="IPR011009">
    <property type="entry name" value="Kinase-like_dom_sf"/>
</dbReference>
<evidence type="ECO:0000256" key="8">
    <source>
        <dbReference type="SAM" id="MobiDB-lite"/>
    </source>
</evidence>
<dbReference type="EMBL" id="AGNL01014496">
    <property type="protein sequence ID" value="EJK66686.1"/>
    <property type="molecule type" value="Genomic_DNA"/>
</dbReference>
<dbReference type="OrthoDB" id="341578at2759"/>
<dbReference type="eggNOG" id="KOG1033">
    <property type="taxonomic scope" value="Eukaryota"/>
</dbReference>
<organism evidence="10 11">
    <name type="scientific">Thalassiosira oceanica</name>
    <name type="common">Marine diatom</name>
    <dbReference type="NCBI Taxonomy" id="159749"/>
    <lineage>
        <taxon>Eukaryota</taxon>
        <taxon>Sar</taxon>
        <taxon>Stramenopiles</taxon>
        <taxon>Ochrophyta</taxon>
        <taxon>Bacillariophyta</taxon>
        <taxon>Coscinodiscophyceae</taxon>
        <taxon>Thalassiosirophycidae</taxon>
        <taxon>Thalassiosirales</taxon>
        <taxon>Thalassiosiraceae</taxon>
        <taxon>Thalassiosira</taxon>
    </lineage>
</organism>
<dbReference type="Pfam" id="PF00069">
    <property type="entry name" value="Pkinase"/>
    <property type="match status" value="1"/>
</dbReference>
<dbReference type="InterPro" id="IPR050339">
    <property type="entry name" value="CC_SR_Kinase"/>
</dbReference>
<dbReference type="PANTHER" id="PTHR11042:SF160">
    <property type="entry name" value="EUKARYOTIC TRANSLATION INITIATION FACTOR 2-ALPHA KINASE 1"/>
    <property type="match status" value="1"/>
</dbReference>
<dbReference type="Gene3D" id="1.10.510.10">
    <property type="entry name" value="Transferase(Phosphotransferase) domain 1"/>
    <property type="match status" value="1"/>
</dbReference>
<evidence type="ECO:0000256" key="2">
    <source>
        <dbReference type="ARBA" id="ARBA00022527"/>
    </source>
</evidence>
<dbReference type="Proteomes" id="UP000266841">
    <property type="component" value="Unassembled WGS sequence"/>
</dbReference>
<gene>
    <name evidence="10" type="ORF">THAOC_12370</name>
</gene>
<name>K0T0B3_THAOC</name>
<keyword evidence="6" id="KW-0067">ATP-binding</keyword>
<keyword evidence="2" id="KW-0723">Serine/threonine-protein kinase</keyword>
<evidence type="ECO:0000313" key="11">
    <source>
        <dbReference type="Proteomes" id="UP000266841"/>
    </source>
</evidence>
<keyword evidence="4" id="KW-0547">Nucleotide-binding</keyword>